<dbReference type="InterPro" id="IPR007922">
    <property type="entry name" value="DciA-like"/>
</dbReference>
<evidence type="ECO:0000313" key="1">
    <source>
        <dbReference type="EMBL" id="AXA85545.1"/>
    </source>
</evidence>
<dbReference type="AlphaFoldDB" id="A0A344J935"/>
<accession>A0A344J935</accession>
<dbReference type="OrthoDB" id="5801779at2"/>
<name>A0A344J935_9GAMM</name>
<protein>
    <submittedName>
        <fullName evidence="1">DUF721 domain-containing protein</fullName>
    </submittedName>
</protein>
<dbReference type="KEGG" id="lue:DCD74_08105"/>
<organism evidence="1 2">
    <name type="scientific">Solilutibacter oculi</name>
    <dbReference type="NCBI Taxonomy" id="2698682"/>
    <lineage>
        <taxon>Bacteria</taxon>
        <taxon>Pseudomonadati</taxon>
        <taxon>Pseudomonadota</taxon>
        <taxon>Gammaproteobacteria</taxon>
        <taxon>Lysobacterales</taxon>
        <taxon>Lysobacteraceae</taxon>
        <taxon>Solilutibacter</taxon>
    </lineage>
</organism>
<proteinExistence type="predicted"/>
<keyword evidence="2" id="KW-1185">Reference proteome</keyword>
<dbReference type="Pfam" id="PF05258">
    <property type="entry name" value="DciA"/>
    <property type="match status" value="1"/>
</dbReference>
<evidence type="ECO:0000313" key="2">
    <source>
        <dbReference type="Proteomes" id="UP000251842"/>
    </source>
</evidence>
<reference evidence="2" key="1">
    <citation type="submission" date="2018-05" db="EMBL/GenBank/DDBJ databases">
        <title>Luteimonas pekinense sp. nov., isolated from human Meibomian gland secretions, Beijing, China.</title>
        <authorList>
            <person name="Wen T."/>
            <person name="Bai H."/>
            <person name="Lv H."/>
        </authorList>
    </citation>
    <scope>NUCLEOTIDE SEQUENCE [LARGE SCALE GENOMIC DNA]</scope>
    <source>
        <strain evidence="2">83-4</strain>
    </source>
</reference>
<sequence length="163" mass="17531">MKRRTPAVAARVCCENTWSFCCMSESGSSSSGSRAGTSGLQPALDAVLREPAGDTLRRAMWLEAVDRQLRPKLPVSLAPHIRVANVVQGRLSLRADAPAWANRARFSSEDILQAARSIGLTVERVEIRVAKAAPIPRPVPEKPASPASRAAIEEAIRLLGDPD</sequence>
<dbReference type="Proteomes" id="UP000251842">
    <property type="component" value="Chromosome"/>
</dbReference>
<dbReference type="EMBL" id="CP029556">
    <property type="protein sequence ID" value="AXA85545.1"/>
    <property type="molecule type" value="Genomic_DNA"/>
</dbReference>
<gene>
    <name evidence="1" type="ORF">DCD74_08105</name>
</gene>